<dbReference type="GO" id="GO:0051082">
    <property type="term" value="F:unfolded protein binding"/>
    <property type="evidence" value="ECO:0007669"/>
    <property type="project" value="EnsemblFungi"/>
</dbReference>
<feature type="region of interest" description="Disordered" evidence="2">
    <location>
        <begin position="91"/>
        <end position="121"/>
    </location>
</feature>
<dbReference type="STRING" id="1266660.A0A1G4K3A5"/>
<dbReference type="Proteomes" id="UP000190274">
    <property type="component" value="Chromosome H"/>
</dbReference>
<evidence type="ECO:0000313" key="4">
    <source>
        <dbReference type="Proteomes" id="UP000190274"/>
    </source>
</evidence>
<sequence length="171" mass="19650">MLSEDKCVELLELLAHYDGLLEQFQVACGDGFFQLSRANYHNKDAIRERYGKDYWDETYRGSRFVSIEGTKFTFKDSETVEQYLAQFEEVEHEGSDQAQEEKTVRRRKETKDSAGVQKTKRATKAKDPIFMFGGALSIPSSLRQCQSSFKGSTELILELVNCRKKIEALKP</sequence>
<evidence type="ECO:0000256" key="1">
    <source>
        <dbReference type="ARBA" id="ARBA00093634"/>
    </source>
</evidence>
<keyword evidence="4" id="KW-1185">Reference proteome</keyword>
<dbReference type="AlphaFoldDB" id="A0A1G4K3A5"/>
<dbReference type="EMBL" id="LT598461">
    <property type="protein sequence ID" value="SCU98162.1"/>
    <property type="molecule type" value="Genomic_DNA"/>
</dbReference>
<dbReference type="Pfam" id="PF21730">
    <property type="entry name" value="Vma22_CCDC115"/>
    <property type="match status" value="1"/>
</dbReference>
<organism evidence="3 4">
    <name type="scientific">Lachancea dasiensis</name>
    <dbReference type="NCBI Taxonomy" id="1072105"/>
    <lineage>
        <taxon>Eukaryota</taxon>
        <taxon>Fungi</taxon>
        <taxon>Dikarya</taxon>
        <taxon>Ascomycota</taxon>
        <taxon>Saccharomycotina</taxon>
        <taxon>Saccharomycetes</taxon>
        <taxon>Saccharomycetales</taxon>
        <taxon>Saccharomycetaceae</taxon>
        <taxon>Lachancea</taxon>
    </lineage>
</organism>
<dbReference type="GO" id="GO:0070072">
    <property type="term" value="P:vacuolar proton-transporting V-type ATPase complex assembly"/>
    <property type="evidence" value="ECO:0007669"/>
    <property type="project" value="EnsemblFungi"/>
</dbReference>
<accession>A0A1G4K3A5</accession>
<dbReference type="InterPro" id="IPR040357">
    <property type="entry name" value="Vma22/CCDC115"/>
</dbReference>
<proteinExistence type="predicted"/>
<evidence type="ECO:0000313" key="3">
    <source>
        <dbReference type="EMBL" id="SCU98162.1"/>
    </source>
</evidence>
<dbReference type="OrthoDB" id="4044452at2759"/>
<name>A0A1G4K3A5_9SACH</name>
<dbReference type="GO" id="GO:1990871">
    <property type="term" value="C:Vma12-Vma22 assembly complex"/>
    <property type="evidence" value="ECO:0007669"/>
    <property type="project" value="EnsemblFungi"/>
</dbReference>
<dbReference type="PANTHER" id="PTHR31996:SF2">
    <property type="entry name" value="COILED-COIL DOMAIN-CONTAINING PROTEIN 115"/>
    <property type="match status" value="1"/>
</dbReference>
<evidence type="ECO:0000256" key="2">
    <source>
        <dbReference type="SAM" id="MobiDB-lite"/>
    </source>
</evidence>
<feature type="compositionally biased region" description="Basic and acidic residues" evidence="2">
    <location>
        <begin position="92"/>
        <end position="103"/>
    </location>
</feature>
<gene>
    <name evidence="3" type="ORF">LADA_0H10990G</name>
</gene>
<dbReference type="GO" id="GO:0007035">
    <property type="term" value="P:vacuolar acidification"/>
    <property type="evidence" value="ECO:0007669"/>
    <property type="project" value="EnsemblFungi"/>
</dbReference>
<protein>
    <recommendedName>
        <fullName evidence="1">Vacuolar ATPase assembly protein VMA22</fullName>
    </recommendedName>
</protein>
<dbReference type="PANTHER" id="PTHR31996">
    <property type="entry name" value="COILED-COIL DOMAIN-CONTAINING PROTEIN 115"/>
    <property type="match status" value="1"/>
</dbReference>
<reference evidence="3 4" key="1">
    <citation type="submission" date="2016-03" db="EMBL/GenBank/DDBJ databases">
        <authorList>
            <person name="Devillers H."/>
        </authorList>
    </citation>
    <scope>NUCLEOTIDE SEQUENCE [LARGE SCALE GENOMIC DNA]</scope>
    <source>
        <strain evidence="3">CBS 10888</strain>
    </source>
</reference>